<reference evidence="3" key="1">
    <citation type="submission" date="2022-08" db="UniProtKB">
        <authorList>
            <consortium name="EnsemblMetazoa"/>
        </authorList>
    </citation>
    <scope>IDENTIFICATION</scope>
    <source>
        <strain evidence="3">05x7-T-G4-1.051#20</strain>
    </source>
</reference>
<sequence length="790" mass="91815">MVSAGFHIVSAFTLLFLQTEAGESSLQKKNSIIEGGTTQKKCPNWDTTYPYSNGVDSKCWFSVSYDTKKKFLHEVSKNSYSLVNFVLHFDNVSTTESRCVIQGNKWTWTFPGPKGARQYLDWPLEYRVWSLGLLSMYTLDDFSVPLTVHGDCSGIQYGANETTQRISLALANLTDYLVSNTRGGDKGDSLTEYYNQSYWCYRERIYIDSHLLYMLCLNVICPLEAIGYRCCRWKWDFLNQTRTLECSGRYIKYREVGWLLPFVIGLTLYMFCPLMLVWLLKHVHELTFSHTSNYLELSDFDAINYEVQEQEKSENWIFYNPVHIGTIISHVFRGCCLKYPILISRIVRIIFLFASISVLGLKLLVHGVFQYDNIIASVNKGVPKDFESILSGYEKSRKNFLRMFGGPYVACLFYAVCYTISTCVPSDLAKFLAKGLVKEESEFISPLMVMDSIRVRFGAMKTTDIVNGYHEIFRTLLSEFFMILNPSFWKFSVITQCSRWRKYFRVFRRKSALFGRLFLLLTPLYIMICILELLLCLIRYGIPWVGFAKTIIIAYVIAPWRGLSVGVPIKIIFGAFSIFFVIFTMYMFSIIFVDSFIFMCDVSVYTYAGLFAHPEITYGYLIFSSTVLMYMFDSVHTISKVYDHLFHHVRKICKKMHKYNKYPDVELFKREDECKGIPRDLFFLVVKKYLPIRHQVFMSFLKLIVIVIVLYISVDLLYEFSANRNLNILTQAAATIIVCLVPKFLGDSCSVFRNRRHHSQSHQIKHIIKTYCQRSKEAGFMEHVSNLEVL</sequence>
<feature type="transmembrane region" description="Helical" evidence="1">
    <location>
        <begin position="400"/>
        <end position="421"/>
    </location>
</feature>
<evidence type="ECO:0000256" key="2">
    <source>
        <dbReference type="SAM" id="SignalP"/>
    </source>
</evidence>
<dbReference type="EnsemblMetazoa" id="G4586.1">
    <property type="protein sequence ID" value="G4586.1:cds"/>
    <property type="gene ID" value="G4586"/>
</dbReference>
<feature type="transmembrane region" description="Helical" evidence="1">
    <location>
        <begin position="618"/>
        <end position="638"/>
    </location>
</feature>
<keyword evidence="1" id="KW-0472">Membrane</keyword>
<evidence type="ECO:0000313" key="4">
    <source>
        <dbReference type="Proteomes" id="UP000005408"/>
    </source>
</evidence>
<evidence type="ECO:0000256" key="1">
    <source>
        <dbReference type="SAM" id="Phobius"/>
    </source>
</evidence>
<dbReference type="OrthoDB" id="6052954at2759"/>
<dbReference type="AlphaFoldDB" id="A0A8W8N794"/>
<feature type="transmembrane region" description="Helical" evidence="1">
    <location>
        <begin position="513"/>
        <end position="535"/>
    </location>
</feature>
<keyword evidence="2" id="KW-0732">Signal</keyword>
<feature type="transmembrane region" description="Helical" evidence="1">
    <location>
        <begin position="346"/>
        <end position="365"/>
    </location>
</feature>
<feature type="transmembrane region" description="Helical" evidence="1">
    <location>
        <begin position="696"/>
        <end position="714"/>
    </location>
</feature>
<evidence type="ECO:0000313" key="3">
    <source>
        <dbReference type="EnsemblMetazoa" id="G4586.1:cds"/>
    </source>
</evidence>
<keyword evidence="1" id="KW-0812">Transmembrane</keyword>
<feature type="transmembrane region" description="Helical" evidence="1">
    <location>
        <begin position="472"/>
        <end position="492"/>
    </location>
</feature>
<feature type="transmembrane region" description="Helical" evidence="1">
    <location>
        <begin position="572"/>
        <end position="598"/>
    </location>
</feature>
<dbReference type="Proteomes" id="UP000005408">
    <property type="component" value="Unassembled WGS sequence"/>
</dbReference>
<name>A0A8W8N794_MAGGI</name>
<feature type="chain" id="PRO_5036505259" evidence="2">
    <location>
        <begin position="22"/>
        <end position="790"/>
    </location>
</feature>
<feature type="transmembrane region" description="Helical" evidence="1">
    <location>
        <begin position="258"/>
        <end position="280"/>
    </location>
</feature>
<protein>
    <submittedName>
        <fullName evidence="3">Uncharacterized protein</fullName>
    </submittedName>
</protein>
<accession>A0A8W8N794</accession>
<organism evidence="3 4">
    <name type="scientific">Magallana gigas</name>
    <name type="common">Pacific oyster</name>
    <name type="synonym">Crassostrea gigas</name>
    <dbReference type="NCBI Taxonomy" id="29159"/>
    <lineage>
        <taxon>Eukaryota</taxon>
        <taxon>Metazoa</taxon>
        <taxon>Spiralia</taxon>
        <taxon>Lophotrochozoa</taxon>
        <taxon>Mollusca</taxon>
        <taxon>Bivalvia</taxon>
        <taxon>Autobranchia</taxon>
        <taxon>Pteriomorphia</taxon>
        <taxon>Ostreida</taxon>
        <taxon>Ostreoidea</taxon>
        <taxon>Ostreidae</taxon>
        <taxon>Magallana</taxon>
    </lineage>
</organism>
<proteinExistence type="predicted"/>
<feature type="transmembrane region" description="Helical" evidence="1">
    <location>
        <begin position="541"/>
        <end position="560"/>
    </location>
</feature>
<keyword evidence="1" id="KW-1133">Transmembrane helix</keyword>
<feature type="signal peptide" evidence="2">
    <location>
        <begin position="1"/>
        <end position="21"/>
    </location>
</feature>
<keyword evidence="4" id="KW-1185">Reference proteome</keyword>
<dbReference type="OMA" id="YVIAPWR"/>
<feature type="transmembrane region" description="Helical" evidence="1">
    <location>
        <begin position="726"/>
        <end position="746"/>
    </location>
</feature>